<reference evidence="1 2" key="1">
    <citation type="submission" date="2019-08" db="EMBL/GenBank/DDBJ databases">
        <title>The genome of the soybean aphid Biotype 1, its phylome, world population structure and adaptation to the North American continent.</title>
        <authorList>
            <person name="Giordano R."/>
            <person name="Donthu R.K."/>
            <person name="Hernandez A.G."/>
            <person name="Wright C.L."/>
            <person name="Zimin A.V."/>
        </authorList>
    </citation>
    <scope>NUCLEOTIDE SEQUENCE [LARGE SCALE GENOMIC DNA]</scope>
    <source>
        <tissue evidence="1">Whole aphids</tissue>
    </source>
</reference>
<dbReference type="Proteomes" id="UP000475862">
    <property type="component" value="Unassembled WGS sequence"/>
</dbReference>
<gene>
    <name evidence="1" type="ORF">AGLY_012287</name>
</gene>
<dbReference type="AlphaFoldDB" id="A0A6G0TAK1"/>
<accession>A0A6G0TAK1</accession>
<protein>
    <submittedName>
        <fullName evidence="1">Uncharacterized protein</fullName>
    </submittedName>
</protein>
<keyword evidence="2" id="KW-1185">Reference proteome</keyword>
<organism evidence="1 2">
    <name type="scientific">Aphis glycines</name>
    <name type="common">Soybean aphid</name>
    <dbReference type="NCBI Taxonomy" id="307491"/>
    <lineage>
        <taxon>Eukaryota</taxon>
        <taxon>Metazoa</taxon>
        <taxon>Ecdysozoa</taxon>
        <taxon>Arthropoda</taxon>
        <taxon>Hexapoda</taxon>
        <taxon>Insecta</taxon>
        <taxon>Pterygota</taxon>
        <taxon>Neoptera</taxon>
        <taxon>Paraneoptera</taxon>
        <taxon>Hemiptera</taxon>
        <taxon>Sternorrhyncha</taxon>
        <taxon>Aphidomorpha</taxon>
        <taxon>Aphidoidea</taxon>
        <taxon>Aphididae</taxon>
        <taxon>Aphidini</taxon>
        <taxon>Aphis</taxon>
        <taxon>Aphis</taxon>
    </lineage>
</organism>
<dbReference type="EMBL" id="VYZN01000048">
    <property type="protein sequence ID" value="KAE9528712.1"/>
    <property type="molecule type" value="Genomic_DNA"/>
</dbReference>
<name>A0A6G0TAK1_APHGL</name>
<proteinExistence type="predicted"/>
<comment type="caution">
    <text evidence="1">The sequence shown here is derived from an EMBL/GenBank/DDBJ whole genome shotgun (WGS) entry which is preliminary data.</text>
</comment>
<evidence type="ECO:0000313" key="2">
    <source>
        <dbReference type="Proteomes" id="UP000475862"/>
    </source>
</evidence>
<dbReference type="OrthoDB" id="10537381at2759"/>
<evidence type="ECO:0000313" key="1">
    <source>
        <dbReference type="EMBL" id="KAE9528712.1"/>
    </source>
</evidence>
<sequence>MNTLHFNIVKITSIGPSLYKIILMLDRKCRHRYLDHASNSDAHDIYLFLCDPNQKSEVKWVPLCCILVVGEKGGLCFNGLNTPKFKFFIIIVSQTYGKSCIKFSTLSYLYKNFYELYLQNNLQIFMVLTNYFRYLNFKCIRLSIKNVERSKKLENLIQRSYKLLLFVKRSNFYEICQNRENLQVILSLKIHKIEKYYERLNFKFLRNCVTISLQTIFNICYYSKNSKGRYLNFFIRFTICKFRLQHVYLINSSLSLKDMITKYYEHFTYKPFMRNIVAHLRFFTRSFDLVKSKNFPVIFKNIGKKTKKKVTENGNFYEKSVFDKIDFFI</sequence>